<dbReference type="CDD" id="cd06850">
    <property type="entry name" value="biotinyl_domain"/>
    <property type="match status" value="1"/>
</dbReference>
<dbReference type="GO" id="GO:0006633">
    <property type="term" value="P:fatty acid biosynthetic process"/>
    <property type="evidence" value="ECO:0007669"/>
    <property type="project" value="UniProtKB-UniPathway"/>
</dbReference>
<evidence type="ECO:0000256" key="7">
    <source>
        <dbReference type="ARBA" id="ARBA00023267"/>
    </source>
</evidence>
<dbReference type="OrthoDB" id="5297413at2"/>
<feature type="domain" description="Lipoyl-binding" evidence="9">
    <location>
        <begin position="5"/>
        <end position="77"/>
    </location>
</feature>
<dbReference type="InterPro" id="IPR011053">
    <property type="entry name" value="Single_hybrid_motif"/>
</dbReference>
<evidence type="ECO:0000256" key="3">
    <source>
        <dbReference type="ARBA" id="ARBA00022516"/>
    </source>
</evidence>
<dbReference type="UniPathway" id="UPA00094"/>
<dbReference type="Pfam" id="PF00364">
    <property type="entry name" value="Biotin_lipoyl"/>
    <property type="match status" value="1"/>
</dbReference>
<dbReference type="Proteomes" id="UP000007123">
    <property type="component" value="Unassembled WGS sequence"/>
</dbReference>
<keyword evidence="3 8" id="KW-0444">Lipid biosynthesis</keyword>
<sequence>MSKLEIRSPLPGTFYRKPAPDAAEFKADGETVAVGDVIGLIEVMKTFHEVRADVAGSTIVFTAEDSEPIMAGQVIAEVEA</sequence>
<dbReference type="SUPFAM" id="SSF51230">
    <property type="entry name" value="Single hybrid motif"/>
    <property type="match status" value="1"/>
</dbReference>
<evidence type="ECO:0000313" key="11">
    <source>
        <dbReference type="Proteomes" id="UP000007123"/>
    </source>
</evidence>
<dbReference type="EMBL" id="ALJF01000015">
    <property type="protein sequence ID" value="EKF57914.1"/>
    <property type="molecule type" value="Genomic_DNA"/>
</dbReference>
<dbReference type="NCBIfam" id="NF005457">
    <property type="entry name" value="PRK07051.1"/>
    <property type="match status" value="1"/>
</dbReference>
<dbReference type="InterPro" id="IPR001249">
    <property type="entry name" value="AcCoA_biotinCC"/>
</dbReference>
<dbReference type="GO" id="GO:0003989">
    <property type="term" value="F:acetyl-CoA carboxylase activity"/>
    <property type="evidence" value="ECO:0007669"/>
    <property type="project" value="InterPro"/>
</dbReference>
<keyword evidence="11" id="KW-1185">Reference proteome</keyword>
<dbReference type="AlphaFoldDB" id="K2Q2F4"/>
<evidence type="ECO:0000256" key="4">
    <source>
        <dbReference type="ARBA" id="ARBA00022832"/>
    </source>
</evidence>
<keyword evidence="6 8" id="KW-0275">Fatty acid biosynthesis</keyword>
<dbReference type="GO" id="GO:0009317">
    <property type="term" value="C:acetyl-CoA carboxylase complex"/>
    <property type="evidence" value="ECO:0007669"/>
    <property type="project" value="InterPro"/>
</dbReference>
<comment type="function">
    <text evidence="1 8">This protein is a component of the acetyl coenzyme A carboxylase complex; first, biotin carboxylase catalyzes the carboxylation of the carrier protein and then the transcarboxylase transfers the carboxyl group to form malonyl-CoA.</text>
</comment>
<reference evidence="10 11" key="1">
    <citation type="journal article" date="2012" name="J. Bacteriol.">
        <title>Draft Genome Sequence of Agrobacterium albertimagni Strain AOL15.</title>
        <authorList>
            <person name="Trimble W.L."/>
            <person name="Phung le T."/>
            <person name="Meyer F."/>
            <person name="Gilbert J.A."/>
            <person name="Silver S."/>
        </authorList>
    </citation>
    <scope>NUCLEOTIDE SEQUENCE [LARGE SCALE GENOMIC DNA]</scope>
    <source>
        <strain evidence="10 11">AOL15</strain>
    </source>
</reference>
<protein>
    <recommendedName>
        <fullName evidence="8">Biotin carboxyl carrier protein of acetyl-CoA carboxylase</fullName>
    </recommendedName>
</protein>
<evidence type="ECO:0000256" key="2">
    <source>
        <dbReference type="ARBA" id="ARBA00005194"/>
    </source>
</evidence>
<evidence type="ECO:0000256" key="8">
    <source>
        <dbReference type="RuleBase" id="RU364072"/>
    </source>
</evidence>
<keyword evidence="4 8" id="KW-0276">Fatty acid metabolism</keyword>
<dbReference type="Gene3D" id="2.40.50.100">
    <property type="match status" value="1"/>
</dbReference>
<organism evidence="10 11">
    <name type="scientific">Agrobacterium albertimagni AOL15</name>
    <dbReference type="NCBI Taxonomy" id="1156935"/>
    <lineage>
        <taxon>Bacteria</taxon>
        <taxon>Pseudomonadati</taxon>
        <taxon>Pseudomonadota</taxon>
        <taxon>Alphaproteobacteria</taxon>
        <taxon>Hyphomicrobiales</taxon>
        <taxon>Rhizobiaceae</taxon>
        <taxon>Rhizobium/Agrobacterium group</taxon>
        <taxon>Agrobacterium</taxon>
    </lineage>
</organism>
<name>K2Q2F4_9HYPH</name>
<comment type="pathway">
    <text evidence="2 8">Lipid metabolism; fatty acid biosynthesis.</text>
</comment>
<dbReference type="eggNOG" id="COG0511">
    <property type="taxonomic scope" value="Bacteria"/>
</dbReference>
<dbReference type="PATRIC" id="fig|1156935.5.peg.3916"/>
<evidence type="ECO:0000256" key="1">
    <source>
        <dbReference type="ARBA" id="ARBA00003761"/>
    </source>
</evidence>
<accession>K2Q2F4</accession>
<keyword evidence="7 8" id="KW-0092">Biotin</keyword>
<proteinExistence type="predicted"/>
<dbReference type="STRING" id="1156935.QWE_19253"/>
<dbReference type="PRINTS" id="PR01071">
    <property type="entry name" value="ACOABIOTINCC"/>
</dbReference>
<dbReference type="InterPro" id="IPR000089">
    <property type="entry name" value="Biotin_lipoyl"/>
</dbReference>
<gene>
    <name evidence="10" type="ORF">QWE_19253</name>
</gene>
<keyword evidence="5 8" id="KW-0443">Lipid metabolism</keyword>
<dbReference type="RefSeq" id="WP_006727840.1">
    <property type="nucleotide sequence ID" value="NZ_ALJF01000015.1"/>
</dbReference>
<comment type="caution">
    <text evidence="10">The sequence shown here is derived from an EMBL/GenBank/DDBJ whole genome shotgun (WGS) entry which is preliminary data.</text>
</comment>
<evidence type="ECO:0000256" key="6">
    <source>
        <dbReference type="ARBA" id="ARBA00023160"/>
    </source>
</evidence>
<evidence type="ECO:0000256" key="5">
    <source>
        <dbReference type="ARBA" id="ARBA00023098"/>
    </source>
</evidence>
<dbReference type="PROSITE" id="PS00188">
    <property type="entry name" value="BIOTIN"/>
    <property type="match status" value="1"/>
</dbReference>
<dbReference type="InterPro" id="IPR001882">
    <property type="entry name" value="Biotin_BS"/>
</dbReference>
<evidence type="ECO:0000313" key="10">
    <source>
        <dbReference type="EMBL" id="EKF57914.1"/>
    </source>
</evidence>
<evidence type="ECO:0000259" key="9">
    <source>
        <dbReference type="Pfam" id="PF00364"/>
    </source>
</evidence>